<dbReference type="InterPro" id="IPR011029">
    <property type="entry name" value="DEATH-like_dom_sf"/>
</dbReference>
<dbReference type="RefSeq" id="XP_026293665.1">
    <property type="nucleotide sequence ID" value="XM_026437880.2"/>
</dbReference>
<feature type="compositionally biased region" description="Basic and acidic residues" evidence="1">
    <location>
        <begin position="62"/>
        <end position="75"/>
    </location>
</feature>
<dbReference type="Gene3D" id="1.10.533.10">
    <property type="entry name" value="Death Domain, Fas"/>
    <property type="match status" value="1"/>
</dbReference>
<sequence length="248" mass="27913">MEDVVTDSVPSPPRSVHETVVKPENEHRPKYTPDTTLPSAHPYHGSNPDKINSGASQSAEKSPTHDSKTNSKDFPRGYSKVPKGGNSKGRVNNYINIQNAQNIVIGNVKNIFPSPNPCHERQDKKKENNDLTLSDDDRKKLKELRDSSKSVTQKDLIIVSECLTLDGIKILAKKLEIKKQIFNQLQITYGHELSELCFQVLQHWTDLCKERPGNLPMLNFLSIQLVDVLAEGGDEALRNLHRHNYDSS</sequence>
<evidence type="ECO:0000256" key="1">
    <source>
        <dbReference type="SAM" id="MobiDB-lite"/>
    </source>
</evidence>
<dbReference type="KEGG" id="foc:113217816"/>
<reference evidence="3" key="1">
    <citation type="submission" date="2025-08" db="UniProtKB">
        <authorList>
            <consortium name="RefSeq"/>
        </authorList>
    </citation>
    <scope>IDENTIFICATION</scope>
    <source>
        <tissue evidence="3">Whole organism</tissue>
    </source>
</reference>
<name>A0A6J1TQ01_FRAOC</name>
<dbReference type="Proteomes" id="UP000504606">
    <property type="component" value="Unplaced"/>
</dbReference>
<evidence type="ECO:0000313" key="2">
    <source>
        <dbReference type="Proteomes" id="UP000504606"/>
    </source>
</evidence>
<organism evidence="2 3">
    <name type="scientific">Frankliniella occidentalis</name>
    <name type="common">Western flower thrips</name>
    <name type="synonym">Euthrips occidentalis</name>
    <dbReference type="NCBI Taxonomy" id="133901"/>
    <lineage>
        <taxon>Eukaryota</taxon>
        <taxon>Metazoa</taxon>
        <taxon>Ecdysozoa</taxon>
        <taxon>Arthropoda</taxon>
        <taxon>Hexapoda</taxon>
        <taxon>Insecta</taxon>
        <taxon>Pterygota</taxon>
        <taxon>Neoptera</taxon>
        <taxon>Paraneoptera</taxon>
        <taxon>Thysanoptera</taxon>
        <taxon>Terebrantia</taxon>
        <taxon>Thripoidea</taxon>
        <taxon>Thripidae</taxon>
        <taxon>Frankliniella</taxon>
    </lineage>
</organism>
<keyword evidence="2" id="KW-1185">Reference proteome</keyword>
<feature type="region of interest" description="Disordered" evidence="1">
    <location>
        <begin position="1"/>
        <end position="90"/>
    </location>
</feature>
<dbReference type="AlphaFoldDB" id="A0A6J1TQ01"/>
<proteinExistence type="predicted"/>
<accession>A0A6J1TQ01</accession>
<feature type="compositionally biased region" description="Basic and acidic residues" evidence="1">
    <location>
        <begin position="15"/>
        <end position="31"/>
    </location>
</feature>
<protein>
    <submittedName>
        <fullName evidence="3">Uncharacterized protein LOC113217816</fullName>
    </submittedName>
</protein>
<evidence type="ECO:0000313" key="3">
    <source>
        <dbReference type="RefSeq" id="XP_026293665.1"/>
    </source>
</evidence>
<feature type="compositionally biased region" description="Polar residues" evidence="1">
    <location>
        <begin position="49"/>
        <end position="61"/>
    </location>
</feature>
<feature type="compositionally biased region" description="Basic and acidic residues" evidence="1">
    <location>
        <begin position="118"/>
        <end position="134"/>
    </location>
</feature>
<gene>
    <name evidence="3" type="primary">LOC113217816</name>
</gene>
<feature type="region of interest" description="Disordered" evidence="1">
    <location>
        <begin position="114"/>
        <end position="134"/>
    </location>
</feature>
<dbReference type="GeneID" id="113217816"/>